<keyword evidence="5" id="KW-1185">Reference proteome</keyword>
<feature type="domain" description="MmgE/PrpD C-terminal" evidence="3">
    <location>
        <begin position="281"/>
        <end position="447"/>
    </location>
</feature>
<comment type="caution">
    <text evidence="4">The sequence shown here is derived from an EMBL/GenBank/DDBJ whole genome shotgun (WGS) entry which is preliminary data.</text>
</comment>
<dbReference type="PANTHER" id="PTHR16943">
    <property type="entry name" value="2-METHYLCITRATE DEHYDRATASE-RELATED"/>
    <property type="match status" value="1"/>
</dbReference>
<dbReference type="PANTHER" id="PTHR16943:SF8">
    <property type="entry name" value="2-METHYLCITRATE DEHYDRATASE"/>
    <property type="match status" value="1"/>
</dbReference>
<comment type="similarity">
    <text evidence="1">Belongs to the PrpD family.</text>
</comment>
<evidence type="ECO:0000256" key="1">
    <source>
        <dbReference type="ARBA" id="ARBA00006174"/>
    </source>
</evidence>
<dbReference type="InterPro" id="IPR036148">
    <property type="entry name" value="MmgE/PrpD_sf"/>
</dbReference>
<dbReference type="InterPro" id="IPR042183">
    <property type="entry name" value="MmgE/PrpD_sf_1"/>
</dbReference>
<dbReference type="Gene3D" id="1.10.4100.10">
    <property type="entry name" value="2-methylcitrate dehydratase PrpD"/>
    <property type="match status" value="1"/>
</dbReference>
<dbReference type="InterPro" id="IPR042188">
    <property type="entry name" value="MmgE/PrpD_sf_2"/>
</dbReference>
<dbReference type="EMBL" id="JBEPSH010000002">
    <property type="protein sequence ID" value="MET4575693.1"/>
    <property type="molecule type" value="Genomic_DNA"/>
</dbReference>
<dbReference type="InterPro" id="IPR045337">
    <property type="entry name" value="MmgE_PrpD_C"/>
</dbReference>
<dbReference type="GO" id="GO:0047547">
    <property type="term" value="F:2-methylcitrate dehydratase activity"/>
    <property type="evidence" value="ECO:0007669"/>
    <property type="project" value="UniProtKB-EC"/>
</dbReference>
<accession>A0ABV2Q3U2</accession>
<dbReference type="InterPro" id="IPR005656">
    <property type="entry name" value="MmgE_PrpD"/>
</dbReference>
<evidence type="ECO:0000259" key="2">
    <source>
        <dbReference type="Pfam" id="PF03972"/>
    </source>
</evidence>
<dbReference type="SUPFAM" id="SSF103378">
    <property type="entry name" value="2-methylcitrate dehydratase PrpD"/>
    <property type="match status" value="1"/>
</dbReference>
<reference evidence="4 5" key="1">
    <citation type="submission" date="2024-06" db="EMBL/GenBank/DDBJ databases">
        <title>Sorghum-associated microbial communities from plants grown in Nebraska, USA.</title>
        <authorList>
            <person name="Schachtman D."/>
        </authorList>
    </citation>
    <scope>NUCLEOTIDE SEQUENCE [LARGE SCALE GENOMIC DNA]</scope>
    <source>
        <strain evidence="4 5">2709</strain>
    </source>
</reference>
<dbReference type="Gene3D" id="3.30.1330.120">
    <property type="entry name" value="2-methylcitrate dehydratase PrpD"/>
    <property type="match status" value="1"/>
</dbReference>
<gene>
    <name evidence="4" type="ORF">ABIE13_000793</name>
</gene>
<evidence type="ECO:0000313" key="4">
    <source>
        <dbReference type="EMBL" id="MET4575693.1"/>
    </source>
</evidence>
<proteinExistence type="inferred from homology"/>
<evidence type="ECO:0000259" key="3">
    <source>
        <dbReference type="Pfam" id="PF19305"/>
    </source>
</evidence>
<feature type="domain" description="MmgE/PrpD N-terminal" evidence="2">
    <location>
        <begin position="12"/>
        <end position="255"/>
    </location>
</feature>
<dbReference type="InterPro" id="IPR045336">
    <property type="entry name" value="MmgE_PrpD_N"/>
</dbReference>
<evidence type="ECO:0000313" key="5">
    <source>
        <dbReference type="Proteomes" id="UP001549320"/>
    </source>
</evidence>
<dbReference type="Proteomes" id="UP001549320">
    <property type="component" value="Unassembled WGS sequence"/>
</dbReference>
<dbReference type="Pfam" id="PF19305">
    <property type="entry name" value="MmgE_PrpD_C"/>
    <property type="match status" value="1"/>
</dbReference>
<dbReference type="EC" id="4.2.1.79" evidence="4"/>
<sequence length="478" mass="51577">MSSPAVDLTQAALARFALGVPAGCSEALQNEVRHVLIDSFAVALGALRHPAAIAGRRYGRNSQVPWGARIWGTGEVVSPETAALVNGVPLRGYDFNDVYIGTGCGGHPSDIVPGLVALAETRHCSGQKMLDALVVGYEVIITMMDVIRLGASGWDYPNICAIGMTCAAARLLDLDESQTREALAIAVVPHFASLEIESGELNAAGDLTMWKRFNGSDAIRHAIYACLLAQANVEGAVRPFEGNFGFLAKTATHAEQRVALLDQLHPSKPLNAICRTMFKRWPVGSRGQSAIQAALEVRGQLGDPAAIREVRVFTGQDVHEHLVLKRSAPWAPTSRETADHSLPYIVAVSLLDGRVGVESFSPERVMQLRENGLLDKMSVIPDERLDGKATGFTSRVELTDLEGRVFTSVVKPQPGHRLAPLTDEEFEEKFVDSVTPLFGAERAAELISSIAMLSRMEDVGCFTEKLVAPHPLMDVVSQ</sequence>
<name>A0ABV2Q3U2_9BURK</name>
<organism evidence="4 5">
    <name type="scientific">Ottowia thiooxydans</name>
    <dbReference type="NCBI Taxonomy" id="219182"/>
    <lineage>
        <taxon>Bacteria</taxon>
        <taxon>Pseudomonadati</taxon>
        <taxon>Pseudomonadota</taxon>
        <taxon>Betaproteobacteria</taxon>
        <taxon>Burkholderiales</taxon>
        <taxon>Comamonadaceae</taxon>
        <taxon>Ottowia</taxon>
    </lineage>
</organism>
<keyword evidence="4" id="KW-0456">Lyase</keyword>
<dbReference type="Pfam" id="PF03972">
    <property type="entry name" value="MmgE_PrpD_N"/>
    <property type="match status" value="1"/>
</dbReference>
<protein>
    <submittedName>
        <fullName evidence="4">2-methylcitrate dehydratase</fullName>
        <ecNumber evidence="4">4.2.1.79</ecNumber>
    </submittedName>
</protein>
<dbReference type="RefSeq" id="WP_354441317.1">
    <property type="nucleotide sequence ID" value="NZ_JBEPSH010000002.1"/>
</dbReference>